<evidence type="ECO:0000259" key="2">
    <source>
        <dbReference type="Pfam" id="PF15926"/>
    </source>
</evidence>
<organism evidence="3 4">
    <name type="scientific">Ganoderma sinense ZZ0214-1</name>
    <dbReference type="NCBI Taxonomy" id="1077348"/>
    <lineage>
        <taxon>Eukaryota</taxon>
        <taxon>Fungi</taxon>
        <taxon>Dikarya</taxon>
        <taxon>Basidiomycota</taxon>
        <taxon>Agaricomycotina</taxon>
        <taxon>Agaricomycetes</taxon>
        <taxon>Polyporales</taxon>
        <taxon>Polyporaceae</taxon>
        <taxon>Ganoderma</taxon>
    </lineage>
</organism>
<proteinExistence type="predicted"/>
<dbReference type="Pfam" id="PF15926">
    <property type="entry name" value="RNF220"/>
    <property type="match status" value="1"/>
</dbReference>
<feature type="compositionally biased region" description="Polar residues" evidence="1">
    <location>
        <begin position="30"/>
        <end position="39"/>
    </location>
</feature>
<protein>
    <recommendedName>
        <fullName evidence="2">E3 ubiquitin-protein ligase RNF220 middle domain-containing protein</fullName>
    </recommendedName>
</protein>
<evidence type="ECO:0000313" key="4">
    <source>
        <dbReference type="Proteomes" id="UP000230002"/>
    </source>
</evidence>
<feature type="domain" description="E3 ubiquitin-protein ligase RNF220 middle" evidence="2">
    <location>
        <begin position="57"/>
        <end position="291"/>
    </location>
</feature>
<dbReference type="PANTHER" id="PTHR13459">
    <property type="entry name" value="E3 UBIQUITIN-PROTEIN LIGASE RNF220 ISOFORM X1"/>
    <property type="match status" value="1"/>
</dbReference>
<feature type="region of interest" description="Disordered" evidence="1">
    <location>
        <begin position="291"/>
        <end position="333"/>
    </location>
</feature>
<reference evidence="3 4" key="1">
    <citation type="journal article" date="2015" name="Sci. Rep.">
        <title>Chromosome-level genome map provides insights into diverse defense mechanisms in the medicinal fungus Ganoderma sinense.</title>
        <authorList>
            <person name="Zhu Y."/>
            <person name="Xu J."/>
            <person name="Sun C."/>
            <person name="Zhou S."/>
            <person name="Xu H."/>
            <person name="Nelson D.R."/>
            <person name="Qian J."/>
            <person name="Song J."/>
            <person name="Luo H."/>
            <person name="Xiang L."/>
            <person name="Li Y."/>
            <person name="Xu Z."/>
            <person name="Ji A."/>
            <person name="Wang L."/>
            <person name="Lu S."/>
            <person name="Hayward A."/>
            <person name="Sun W."/>
            <person name="Li X."/>
            <person name="Schwartz D.C."/>
            <person name="Wang Y."/>
            <person name="Chen S."/>
        </authorList>
    </citation>
    <scope>NUCLEOTIDE SEQUENCE [LARGE SCALE GENOMIC DNA]</scope>
    <source>
        <strain evidence="3 4">ZZ0214-1</strain>
    </source>
</reference>
<feature type="region of interest" description="Disordered" evidence="1">
    <location>
        <begin position="1"/>
        <end position="59"/>
    </location>
</feature>
<dbReference type="OrthoDB" id="6270329at2759"/>
<dbReference type="STRING" id="1077348.A0A2G8SUD4"/>
<gene>
    <name evidence="3" type="ORF">GSI_01057</name>
</gene>
<evidence type="ECO:0000313" key="3">
    <source>
        <dbReference type="EMBL" id="PIL37364.1"/>
    </source>
</evidence>
<accession>A0A2G8SUD4</accession>
<feature type="compositionally biased region" description="Acidic residues" evidence="1">
    <location>
        <begin position="294"/>
        <end position="313"/>
    </location>
</feature>
<evidence type="ECO:0000256" key="1">
    <source>
        <dbReference type="SAM" id="MobiDB-lite"/>
    </source>
</evidence>
<sequence length="415" mass="45248">MCSRRASKGKKRAAEETLTEDEQVGEASFPNATGASQSARSREKQPALPIKKPKRAETRRCPVCEEVIPIRLLGKHAELEAERLEEIIRCIGSTEVLGEAEPEDSSSARTRRSAVKARQSLKPGSSSTAGAMLEETMKTLRTLKKRRKERHARLREITKEDEDEAWWGRGAGGREGQGQECPVCAKFVKGDMDVVEAHVDSCLVFFEEEQRRDRSIGRRGSTDLEMDADVDVDGDEGHYGVMDGVSMRGTGFDIRNRNDQDVDDEIDVDGEDEAVFGAPQFTEQDVLALPADPGEVDGAESDSGTDVEIDVDDTTAPGGSSASTPERDPKKGLSLRDLVAEGKVIRHQVEDAKQAMNEVMGVGDAEKVDLAVELARRGGDQAALVKALESKVKLLEARMGTTYACQVNGLDDSFL</sequence>
<dbReference type="GO" id="GO:0061630">
    <property type="term" value="F:ubiquitin protein ligase activity"/>
    <property type="evidence" value="ECO:0007669"/>
    <property type="project" value="TreeGrafter"/>
</dbReference>
<keyword evidence="4" id="KW-1185">Reference proteome</keyword>
<name>A0A2G8SUD4_9APHY</name>
<dbReference type="AlphaFoldDB" id="A0A2G8SUD4"/>
<dbReference type="EMBL" id="AYKW01000001">
    <property type="protein sequence ID" value="PIL37364.1"/>
    <property type="molecule type" value="Genomic_DNA"/>
</dbReference>
<feature type="compositionally biased region" description="Basic residues" evidence="1">
    <location>
        <begin position="1"/>
        <end position="11"/>
    </location>
</feature>
<comment type="caution">
    <text evidence="3">The sequence shown here is derived from an EMBL/GenBank/DDBJ whole genome shotgun (WGS) entry which is preliminary data.</text>
</comment>
<dbReference type="InterPro" id="IPR031824">
    <property type="entry name" value="RNF220_mid"/>
</dbReference>
<feature type="region of interest" description="Disordered" evidence="1">
    <location>
        <begin position="98"/>
        <end position="128"/>
    </location>
</feature>
<dbReference type="GO" id="GO:0016567">
    <property type="term" value="P:protein ubiquitination"/>
    <property type="evidence" value="ECO:0007669"/>
    <property type="project" value="TreeGrafter"/>
</dbReference>
<dbReference type="InterPro" id="IPR052443">
    <property type="entry name" value="E3_ubiq-ligase_RNF220-like"/>
</dbReference>
<dbReference type="Proteomes" id="UP000230002">
    <property type="component" value="Unassembled WGS sequence"/>
</dbReference>
<dbReference type="PANTHER" id="PTHR13459:SF1">
    <property type="entry name" value="E3 UBIQUITIN-PROTEIN LIGASE RNF220 ISOFORM X1"/>
    <property type="match status" value="1"/>
</dbReference>